<comment type="similarity">
    <text evidence="1">Belongs to the NAD(P)-dependent epimerase/dehydratase family.</text>
</comment>
<evidence type="ECO:0000313" key="4">
    <source>
        <dbReference type="Proteomes" id="UP000271708"/>
    </source>
</evidence>
<feature type="domain" description="NAD-dependent epimerase/dehydratase" evidence="2">
    <location>
        <begin position="9"/>
        <end position="247"/>
    </location>
</feature>
<evidence type="ECO:0000259" key="2">
    <source>
        <dbReference type="Pfam" id="PF01370"/>
    </source>
</evidence>
<dbReference type="Pfam" id="PF01370">
    <property type="entry name" value="Epimerase"/>
    <property type="match status" value="1"/>
</dbReference>
<dbReference type="RefSeq" id="WP_123092938.1">
    <property type="nucleotide sequence ID" value="NZ_CP044548.2"/>
</dbReference>
<sequence>MSDLHGAKVLVTGGAGTIGSTIVDQLLAEGVGDVVVLDNLVRGRRGNLRDALADDRVSLVEGDIRDRDLVHDLVTGSDVVFHQAAIRITQCAEEPRLANEVLVDGTFNVVEAAAQHKVAKLVAASSASVYGLAEQFPTTERHHHHNNDTLYGAAKSYNEGMIRSFRAMQGLDYVLLRYFNVYGPRMDIFGLYTEVLIRWMERIDAGQPPLIFGDGQQTMDFVSTVDIARANVLAARSDVVEGVYNIASAKETSLLELAQAMLAAMDSDLQVEHGPDRAVNGVTRRLADISAAEHDLGWRPQIDLVDGLRELVAWWRSERVLADA</sequence>
<dbReference type="GeneID" id="59162397"/>
<accession>A0A5P8FQP9</accession>
<reference evidence="3 4" key="1">
    <citation type="submission" date="2019-09" db="EMBL/GenBank/DDBJ databases">
        <title>Complete Genome Sequence of Janibacter melonis M714 with both human health impact and industrial applications.</title>
        <authorList>
            <person name="Jin M."/>
            <person name="Zhao Q.R."/>
        </authorList>
    </citation>
    <scope>NUCLEOTIDE SEQUENCE [LARGE SCALE GENOMIC DNA]</scope>
    <source>
        <strain evidence="3 4">M714</strain>
    </source>
</reference>
<dbReference type="Gene3D" id="3.90.25.10">
    <property type="entry name" value="UDP-galactose 4-epimerase, domain 1"/>
    <property type="match status" value="1"/>
</dbReference>
<dbReference type="AlphaFoldDB" id="A0A5P8FQP9"/>
<dbReference type="SUPFAM" id="SSF51735">
    <property type="entry name" value="NAD(P)-binding Rossmann-fold domains"/>
    <property type="match status" value="1"/>
</dbReference>
<dbReference type="KEGG" id="jme:EEW87_014490"/>
<dbReference type="InterPro" id="IPR001509">
    <property type="entry name" value="Epimerase_deHydtase"/>
</dbReference>
<dbReference type="Gene3D" id="3.40.50.720">
    <property type="entry name" value="NAD(P)-binding Rossmann-like Domain"/>
    <property type="match status" value="1"/>
</dbReference>
<protein>
    <submittedName>
        <fullName evidence="3">NAD-dependent epimerase/dehydratase family protein</fullName>
    </submittedName>
</protein>
<dbReference type="EMBL" id="CP044548">
    <property type="protein sequence ID" value="QFQ31264.1"/>
    <property type="molecule type" value="Genomic_DNA"/>
</dbReference>
<dbReference type="PANTHER" id="PTHR43000">
    <property type="entry name" value="DTDP-D-GLUCOSE 4,6-DEHYDRATASE-RELATED"/>
    <property type="match status" value="1"/>
</dbReference>
<dbReference type="OrthoDB" id="9779041at2"/>
<evidence type="ECO:0000256" key="1">
    <source>
        <dbReference type="ARBA" id="ARBA00007637"/>
    </source>
</evidence>
<dbReference type="InterPro" id="IPR036291">
    <property type="entry name" value="NAD(P)-bd_dom_sf"/>
</dbReference>
<name>A0A5P8FQP9_9MICO</name>
<proteinExistence type="inferred from homology"/>
<gene>
    <name evidence="3" type="ORF">EEW87_014490</name>
</gene>
<evidence type="ECO:0000313" key="3">
    <source>
        <dbReference type="EMBL" id="QFQ31264.1"/>
    </source>
</evidence>
<dbReference type="Proteomes" id="UP000271708">
    <property type="component" value="Chromosome"/>
</dbReference>
<organism evidence="3 4">
    <name type="scientific">Janibacter melonis</name>
    <dbReference type="NCBI Taxonomy" id="262209"/>
    <lineage>
        <taxon>Bacteria</taxon>
        <taxon>Bacillati</taxon>
        <taxon>Actinomycetota</taxon>
        <taxon>Actinomycetes</taxon>
        <taxon>Micrococcales</taxon>
        <taxon>Intrasporangiaceae</taxon>
        <taxon>Janibacter</taxon>
    </lineage>
</organism>